<dbReference type="Proteomes" id="UP000054498">
    <property type="component" value="Unassembled WGS sequence"/>
</dbReference>
<dbReference type="InterPro" id="IPR030391">
    <property type="entry name" value="MeTrfase_TrmA_CS"/>
</dbReference>
<dbReference type="Pfam" id="PF05958">
    <property type="entry name" value="tRNA_U5-meth_tr"/>
    <property type="match status" value="1"/>
</dbReference>
<organism evidence="6 7">
    <name type="scientific">Monoraphidium neglectum</name>
    <dbReference type="NCBI Taxonomy" id="145388"/>
    <lineage>
        <taxon>Eukaryota</taxon>
        <taxon>Viridiplantae</taxon>
        <taxon>Chlorophyta</taxon>
        <taxon>core chlorophytes</taxon>
        <taxon>Chlorophyceae</taxon>
        <taxon>CS clade</taxon>
        <taxon>Sphaeropleales</taxon>
        <taxon>Selenastraceae</taxon>
        <taxon>Monoraphidium</taxon>
    </lineage>
</organism>
<dbReference type="GeneID" id="25740232"/>
<feature type="active site" evidence="5">
    <location>
        <position position="353"/>
    </location>
</feature>
<feature type="binding site" evidence="4">
    <location>
        <position position="274"/>
    </location>
    <ligand>
        <name>S-adenosyl-L-methionine</name>
        <dbReference type="ChEBI" id="CHEBI:59789"/>
    </ligand>
</feature>
<accession>A0A0D2MJ10</accession>
<dbReference type="PANTHER" id="PTHR45904:SF2">
    <property type="entry name" value="TRNA (URACIL-5-)-METHYLTRANSFERASE HOMOLOG A"/>
    <property type="match status" value="1"/>
</dbReference>
<comment type="caution">
    <text evidence="4">Lacks conserved residue(s) required for the propagation of feature annotation.</text>
</comment>
<dbReference type="InterPro" id="IPR030390">
    <property type="entry name" value="MeTrfase_TrmA_AS"/>
</dbReference>
<dbReference type="GO" id="GO:0032259">
    <property type="term" value="P:methylation"/>
    <property type="evidence" value="ECO:0007669"/>
    <property type="project" value="UniProtKB-KW"/>
</dbReference>
<dbReference type="AlphaFoldDB" id="A0A0D2MJ10"/>
<dbReference type="STRING" id="145388.A0A0D2MJ10"/>
<sequence>MSPTSLAYAALTQQYIRTVSKLPAWDKSKVSAGSNESRGGFWRLLVVREGRDETFLPLPPASPGDAGAGGGAGDVTMTSQGDDAAGGGRLLRGCEMRALPLERWAVPVVAQGEAAPEVPEAEPAAPSPEHVLLMVQVNPAVTDEATMEAELQALGSFLRERAAAQGLSLTALWVQLHSGVANAAPAGAPTRVVAGFGGPEGSGGVITDSLCQLKFRISPQAFFQVNAGATCLLYHLAGSWAAATPSTLLLDVCCGTGTIGISLAASAKAVVGIDNVESAVEDAKANAALNGVGNASWVCGAAEKVFGRLLRDHAAANDDIAAIVDPPRAGLHKFVLKALLGCPQITRLVYIACNPDSLARDCAILCKPSRREGIGEPLTPFRPVKALAFDLFPHTPHVESVMLLEREL</sequence>
<feature type="binding site" evidence="4">
    <location>
        <position position="325"/>
    </location>
    <ligand>
        <name>S-adenosyl-L-methionine</name>
        <dbReference type="ChEBI" id="CHEBI:59789"/>
    </ligand>
</feature>
<dbReference type="CDD" id="cd02440">
    <property type="entry name" value="AdoMet_MTases"/>
    <property type="match status" value="1"/>
</dbReference>
<keyword evidence="3 4" id="KW-0949">S-adenosyl-L-methionine</keyword>
<protein>
    <recommendedName>
        <fullName evidence="8">tRNA (Uracil-5-)-methyltransferase</fullName>
    </recommendedName>
</protein>
<feature type="active site" description="Nucleophile" evidence="4">
    <location>
        <position position="353"/>
    </location>
</feature>
<evidence type="ECO:0000256" key="5">
    <source>
        <dbReference type="PROSITE-ProRule" id="PRU10015"/>
    </source>
</evidence>
<dbReference type="GO" id="GO:0003723">
    <property type="term" value="F:RNA binding"/>
    <property type="evidence" value="ECO:0007669"/>
    <property type="project" value="TreeGrafter"/>
</dbReference>
<dbReference type="PROSITE" id="PS51687">
    <property type="entry name" value="SAM_MT_RNA_M5U"/>
    <property type="match status" value="1"/>
</dbReference>
<evidence type="ECO:0008006" key="8">
    <source>
        <dbReference type="Google" id="ProtNLM"/>
    </source>
</evidence>
<evidence type="ECO:0000256" key="2">
    <source>
        <dbReference type="ARBA" id="ARBA00022679"/>
    </source>
</evidence>
<dbReference type="InterPro" id="IPR045850">
    <property type="entry name" value="TRM2_met"/>
</dbReference>
<evidence type="ECO:0000256" key="1">
    <source>
        <dbReference type="ARBA" id="ARBA00022603"/>
    </source>
</evidence>
<dbReference type="GO" id="GO:0009451">
    <property type="term" value="P:RNA modification"/>
    <property type="evidence" value="ECO:0007669"/>
    <property type="project" value="UniProtKB-ARBA"/>
</dbReference>
<dbReference type="OrthoDB" id="10250660at2759"/>
<dbReference type="RefSeq" id="XP_013899626.1">
    <property type="nucleotide sequence ID" value="XM_014044172.1"/>
</dbReference>
<reference evidence="6 7" key="1">
    <citation type="journal article" date="2013" name="BMC Genomics">
        <title>Reconstruction of the lipid metabolism for the microalga Monoraphidium neglectum from its genome sequence reveals characteristics suitable for biofuel production.</title>
        <authorList>
            <person name="Bogen C."/>
            <person name="Al-Dilaimi A."/>
            <person name="Albersmeier A."/>
            <person name="Wichmann J."/>
            <person name="Grundmann M."/>
            <person name="Rupp O."/>
            <person name="Lauersen K.J."/>
            <person name="Blifernez-Klassen O."/>
            <person name="Kalinowski J."/>
            <person name="Goesmann A."/>
            <person name="Mussgnug J.H."/>
            <person name="Kruse O."/>
        </authorList>
    </citation>
    <scope>NUCLEOTIDE SEQUENCE [LARGE SCALE GENOMIC DNA]</scope>
    <source>
        <strain evidence="6 7">SAG 48.87</strain>
    </source>
</reference>
<comment type="similarity">
    <text evidence="4">Belongs to the class I-like SAM-binding methyltransferase superfamily. RNA M5U methyltransferase family.</text>
</comment>
<dbReference type="Gene3D" id="3.40.50.150">
    <property type="entry name" value="Vaccinia Virus protein VP39"/>
    <property type="match status" value="1"/>
</dbReference>
<keyword evidence="2 4" id="KW-0808">Transferase</keyword>
<evidence type="ECO:0000256" key="3">
    <source>
        <dbReference type="ARBA" id="ARBA00022691"/>
    </source>
</evidence>
<dbReference type="EMBL" id="KK101512">
    <property type="protein sequence ID" value="KIZ00607.1"/>
    <property type="molecule type" value="Genomic_DNA"/>
</dbReference>
<keyword evidence="7" id="KW-1185">Reference proteome</keyword>
<dbReference type="SUPFAM" id="SSF53335">
    <property type="entry name" value="S-adenosyl-L-methionine-dependent methyltransferases"/>
    <property type="match status" value="1"/>
</dbReference>
<dbReference type="GO" id="GO:0006396">
    <property type="term" value="P:RNA processing"/>
    <property type="evidence" value="ECO:0007669"/>
    <property type="project" value="InterPro"/>
</dbReference>
<dbReference type="PROSITE" id="PS01231">
    <property type="entry name" value="TRMA_2"/>
    <property type="match status" value="1"/>
</dbReference>
<dbReference type="InterPro" id="IPR029063">
    <property type="entry name" value="SAM-dependent_MTases_sf"/>
</dbReference>
<evidence type="ECO:0000256" key="4">
    <source>
        <dbReference type="PROSITE-ProRule" id="PRU01024"/>
    </source>
</evidence>
<dbReference type="GO" id="GO:0008757">
    <property type="term" value="F:S-adenosylmethionine-dependent methyltransferase activity"/>
    <property type="evidence" value="ECO:0007669"/>
    <property type="project" value="UniProtKB-ARBA"/>
</dbReference>
<dbReference type="PANTHER" id="PTHR45904">
    <property type="entry name" value="TRNA (URACIL-5-)-METHYLTRANSFERASE"/>
    <property type="match status" value="1"/>
</dbReference>
<evidence type="ECO:0000313" key="7">
    <source>
        <dbReference type="Proteomes" id="UP000054498"/>
    </source>
</evidence>
<dbReference type="GO" id="GO:0008173">
    <property type="term" value="F:RNA methyltransferase activity"/>
    <property type="evidence" value="ECO:0007669"/>
    <property type="project" value="InterPro"/>
</dbReference>
<feature type="binding site" evidence="4">
    <location>
        <position position="224"/>
    </location>
    <ligand>
        <name>S-adenosyl-L-methionine</name>
        <dbReference type="ChEBI" id="CHEBI:59789"/>
    </ligand>
</feature>
<dbReference type="KEGG" id="mng:MNEG_7356"/>
<keyword evidence="1 4" id="KW-0489">Methyltransferase</keyword>
<evidence type="ECO:0000313" key="6">
    <source>
        <dbReference type="EMBL" id="KIZ00607.1"/>
    </source>
</evidence>
<name>A0A0D2MJ10_9CHLO</name>
<proteinExistence type="inferred from homology"/>
<dbReference type="InterPro" id="IPR010280">
    <property type="entry name" value="U5_MeTrfase_fam"/>
</dbReference>
<gene>
    <name evidence="6" type="ORF">MNEG_7356</name>
</gene>
<dbReference type="PROSITE" id="PS01230">
    <property type="entry name" value="TRMA_1"/>
    <property type="match status" value="1"/>
</dbReference>